<name>A0A8C0KQS7_CANLU</name>
<keyword evidence="4" id="KW-1185">Reference proteome</keyword>
<evidence type="ECO:0000256" key="1">
    <source>
        <dbReference type="SAM" id="Phobius"/>
    </source>
</evidence>
<dbReference type="PROSITE" id="PS50053">
    <property type="entry name" value="UBIQUITIN_2"/>
    <property type="match status" value="1"/>
</dbReference>
<dbReference type="Pfam" id="PF00240">
    <property type="entry name" value="ubiquitin"/>
    <property type="match status" value="1"/>
</dbReference>
<dbReference type="AlphaFoldDB" id="A0A8C0KQS7"/>
<feature type="domain" description="Ubiquitin-like" evidence="2">
    <location>
        <begin position="1"/>
        <end position="74"/>
    </location>
</feature>
<evidence type="ECO:0000313" key="3">
    <source>
        <dbReference type="Ensembl" id="ENSCAFP00020018877.1"/>
    </source>
</evidence>
<dbReference type="GeneTree" id="ENSGT00940000165817"/>
<dbReference type="Ensembl" id="ENSCAFT00020021851.1">
    <property type="protein sequence ID" value="ENSCAFP00020018877.1"/>
    <property type="gene ID" value="ENSCAFG00020014991.1"/>
</dbReference>
<dbReference type="InterPro" id="IPR000626">
    <property type="entry name" value="Ubiquitin-like_dom"/>
</dbReference>
<evidence type="ECO:0000259" key="2">
    <source>
        <dbReference type="PROSITE" id="PS50053"/>
    </source>
</evidence>
<keyword evidence="1" id="KW-0472">Membrane</keyword>
<sequence length="109" mass="11784">VQLLVRAWELHTLEVTGLEAFAHIKTHVASLEGHTTEDKVVLLAGSPLPGEAILGQCGVEALATLEMVGRMLGGDWGHRGQTAATGLFTILRLVCLSQYLIFFALIYNI</sequence>
<protein>
    <recommendedName>
        <fullName evidence="2">Ubiquitin-like domain-containing protein</fullName>
    </recommendedName>
</protein>
<keyword evidence="1" id="KW-0812">Transmembrane</keyword>
<organism evidence="3 4">
    <name type="scientific">Canis lupus dingo</name>
    <name type="common">dingo</name>
    <dbReference type="NCBI Taxonomy" id="286419"/>
    <lineage>
        <taxon>Eukaryota</taxon>
        <taxon>Metazoa</taxon>
        <taxon>Chordata</taxon>
        <taxon>Craniata</taxon>
        <taxon>Vertebrata</taxon>
        <taxon>Euteleostomi</taxon>
        <taxon>Mammalia</taxon>
        <taxon>Eutheria</taxon>
        <taxon>Laurasiatheria</taxon>
        <taxon>Carnivora</taxon>
        <taxon>Caniformia</taxon>
        <taxon>Canidae</taxon>
        <taxon>Canis</taxon>
    </lineage>
</organism>
<dbReference type="InterPro" id="IPR029071">
    <property type="entry name" value="Ubiquitin-like_domsf"/>
</dbReference>
<accession>A0A8C0KQS7</accession>
<dbReference type="Proteomes" id="UP000694391">
    <property type="component" value="Unplaced"/>
</dbReference>
<keyword evidence="1" id="KW-1133">Transmembrane helix</keyword>
<dbReference type="Gene3D" id="3.10.20.90">
    <property type="entry name" value="Phosphatidylinositol 3-kinase Catalytic Subunit, Chain A, domain 1"/>
    <property type="match status" value="1"/>
</dbReference>
<dbReference type="SUPFAM" id="SSF54236">
    <property type="entry name" value="Ubiquitin-like"/>
    <property type="match status" value="1"/>
</dbReference>
<dbReference type="SMART" id="SM00213">
    <property type="entry name" value="UBQ"/>
    <property type="match status" value="1"/>
</dbReference>
<evidence type="ECO:0000313" key="4">
    <source>
        <dbReference type="Proteomes" id="UP000694391"/>
    </source>
</evidence>
<feature type="transmembrane region" description="Helical" evidence="1">
    <location>
        <begin position="87"/>
        <end position="107"/>
    </location>
</feature>
<reference evidence="3" key="1">
    <citation type="submission" date="2025-08" db="UniProtKB">
        <authorList>
            <consortium name="Ensembl"/>
        </authorList>
    </citation>
    <scope>IDENTIFICATION</scope>
</reference>
<proteinExistence type="predicted"/>
<reference evidence="3" key="2">
    <citation type="submission" date="2025-09" db="UniProtKB">
        <authorList>
            <consortium name="Ensembl"/>
        </authorList>
    </citation>
    <scope>IDENTIFICATION</scope>
</reference>